<evidence type="ECO:0000256" key="1">
    <source>
        <dbReference type="SAM" id="MobiDB-lite"/>
    </source>
</evidence>
<evidence type="ECO:0000313" key="3">
    <source>
        <dbReference type="Proteomes" id="UP000014062"/>
    </source>
</evidence>
<feature type="compositionally biased region" description="Pro residues" evidence="1">
    <location>
        <begin position="1"/>
        <end position="11"/>
    </location>
</feature>
<protein>
    <submittedName>
        <fullName evidence="2">Uncharacterized protein</fullName>
    </submittedName>
</protein>
<sequence length="47" mass="5359">MVEFPDPPGTPPRRRRVDGHRTTATEQPDTRPHGNRNAYPPRRSPAL</sequence>
<dbReference type="AlphaFoldDB" id="A0A7U9DQN4"/>
<organism evidence="2 3">
    <name type="scientific">Streptomyces lividans 1326</name>
    <dbReference type="NCBI Taxonomy" id="1200984"/>
    <lineage>
        <taxon>Bacteria</taxon>
        <taxon>Bacillati</taxon>
        <taxon>Actinomycetota</taxon>
        <taxon>Actinomycetes</taxon>
        <taxon>Kitasatosporales</taxon>
        <taxon>Streptomycetaceae</taxon>
        <taxon>Streptomyces</taxon>
    </lineage>
</organism>
<name>A0A7U9DQN4_STRLI</name>
<gene>
    <name evidence="2" type="ORF">SLI_1955</name>
</gene>
<reference evidence="3" key="1">
    <citation type="journal article" date="2013" name="Genome Biol. Evol.">
        <title>The genome sequence of Streptomyces lividans 66 reveals a novel tRNA-dependent peptide biosynthetic system within a metal-related genomic island.</title>
        <authorList>
            <person name="Cruz-Morales P."/>
            <person name="Vijgenboom E."/>
            <person name="Iruegas-Bocardo F."/>
            <person name="Girard G."/>
            <person name="Yanez-Guerra L.A."/>
            <person name="Ramos-Aboites H.E."/>
            <person name="Pernodet J.L."/>
            <person name="Anne J."/>
            <person name="van Wezel G.P."/>
            <person name="Barona-Gomez F."/>
        </authorList>
    </citation>
    <scope>NUCLEOTIDE SEQUENCE [LARGE SCALE GENOMIC DNA]</scope>
    <source>
        <strain evidence="3">1326</strain>
    </source>
</reference>
<dbReference type="EMBL" id="CM001889">
    <property type="protein sequence ID" value="EOY46670.1"/>
    <property type="molecule type" value="Genomic_DNA"/>
</dbReference>
<feature type="region of interest" description="Disordered" evidence="1">
    <location>
        <begin position="1"/>
        <end position="47"/>
    </location>
</feature>
<accession>A0A7U9DQN4</accession>
<dbReference type="Proteomes" id="UP000014062">
    <property type="component" value="Chromosome"/>
</dbReference>
<proteinExistence type="predicted"/>
<feature type="compositionally biased region" description="Basic and acidic residues" evidence="1">
    <location>
        <begin position="19"/>
        <end position="32"/>
    </location>
</feature>
<evidence type="ECO:0000313" key="2">
    <source>
        <dbReference type="EMBL" id="EOY46670.1"/>
    </source>
</evidence>